<evidence type="ECO:0000313" key="1">
    <source>
        <dbReference type="EMBL" id="KAJ6832044.1"/>
    </source>
</evidence>
<name>A0AAX6GU16_IRIPA</name>
<evidence type="ECO:0000313" key="2">
    <source>
        <dbReference type="Proteomes" id="UP001140949"/>
    </source>
</evidence>
<sequence>MYTITCTLYGPPCDILYNNITCIDPCVLIGVRGSRIGHVNNTPVVSYQNLILSVLSESPMPFICPYCTLTH</sequence>
<comment type="caution">
    <text evidence="1">The sequence shown here is derived from an EMBL/GenBank/DDBJ whole genome shotgun (WGS) entry which is preliminary data.</text>
</comment>
<accession>A0AAX6GU16</accession>
<reference evidence="1" key="2">
    <citation type="submission" date="2023-04" db="EMBL/GenBank/DDBJ databases">
        <authorList>
            <person name="Bruccoleri R.E."/>
            <person name="Oakeley E.J."/>
            <person name="Faust A.-M."/>
            <person name="Dessus-Babus S."/>
            <person name="Altorfer M."/>
            <person name="Burckhardt D."/>
            <person name="Oertli M."/>
            <person name="Naumann U."/>
            <person name="Petersen F."/>
            <person name="Wong J."/>
        </authorList>
    </citation>
    <scope>NUCLEOTIDE SEQUENCE</scope>
    <source>
        <strain evidence="1">GSM-AAB239-AS_SAM_17_03QT</strain>
        <tissue evidence="1">Leaf</tissue>
    </source>
</reference>
<organism evidence="1 2">
    <name type="scientific">Iris pallida</name>
    <name type="common">Sweet iris</name>
    <dbReference type="NCBI Taxonomy" id="29817"/>
    <lineage>
        <taxon>Eukaryota</taxon>
        <taxon>Viridiplantae</taxon>
        <taxon>Streptophyta</taxon>
        <taxon>Embryophyta</taxon>
        <taxon>Tracheophyta</taxon>
        <taxon>Spermatophyta</taxon>
        <taxon>Magnoliopsida</taxon>
        <taxon>Liliopsida</taxon>
        <taxon>Asparagales</taxon>
        <taxon>Iridaceae</taxon>
        <taxon>Iridoideae</taxon>
        <taxon>Irideae</taxon>
        <taxon>Iris</taxon>
    </lineage>
</organism>
<reference evidence="1" key="1">
    <citation type="journal article" date="2023" name="GigaByte">
        <title>Genome assembly of the bearded iris, Iris pallida Lam.</title>
        <authorList>
            <person name="Bruccoleri R.E."/>
            <person name="Oakeley E.J."/>
            <person name="Faust A.M.E."/>
            <person name="Altorfer M."/>
            <person name="Dessus-Babus S."/>
            <person name="Burckhardt D."/>
            <person name="Oertli M."/>
            <person name="Naumann U."/>
            <person name="Petersen F."/>
            <person name="Wong J."/>
        </authorList>
    </citation>
    <scope>NUCLEOTIDE SEQUENCE</scope>
    <source>
        <strain evidence="1">GSM-AAB239-AS_SAM_17_03QT</strain>
    </source>
</reference>
<protein>
    <submittedName>
        <fullName evidence="1">Basic proline-rich protein-like</fullName>
    </submittedName>
</protein>
<dbReference type="EMBL" id="JANAVB010016197">
    <property type="protein sequence ID" value="KAJ6832044.1"/>
    <property type="molecule type" value="Genomic_DNA"/>
</dbReference>
<gene>
    <name evidence="1" type="ORF">M6B38_345275</name>
</gene>
<keyword evidence="2" id="KW-1185">Reference proteome</keyword>
<dbReference type="Proteomes" id="UP001140949">
    <property type="component" value="Unassembled WGS sequence"/>
</dbReference>
<dbReference type="AlphaFoldDB" id="A0AAX6GU16"/>
<proteinExistence type="predicted"/>